<reference evidence="2 3" key="1">
    <citation type="submission" date="2019-08" db="EMBL/GenBank/DDBJ databases">
        <title>Genome of Aequorivita antarctica SW49 (type strain).</title>
        <authorList>
            <person name="Bowman J.P."/>
        </authorList>
    </citation>
    <scope>NUCLEOTIDE SEQUENCE [LARGE SCALE GENOMIC DNA]</scope>
    <source>
        <strain evidence="2 3">SW49</strain>
    </source>
</reference>
<organism evidence="2 3">
    <name type="scientific">Aequorivita antarctica</name>
    <dbReference type="NCBI Taxonomy" id="153266"/>
    <lineage>
        <taxon>Bacteria</taxon>
        <taxon>Pseudomonadati</taxon>
        <taxon>Bacteroidota</taxon>
        <taxon>Flavobacteriia</taxon>
        <taxon>Flavobacteriales</taxon>
        <taxon>Flavobacteriaceae</taxon>
        <taxon>Aequorivita</taxon>
    </lineage>
</organism>
<evidence type="ECO:0008006" key="4">
    <source>
        <dbReference type="Google" id="ProtNLM"/>
    </source>
</evidence>
<comment type="caution">
    <text evidence="2">The sequence shown here is derived from an EMBL/GenBank/DDBJ whole genome shotgun (WGS) entry which is preliminary data.</text>
</comment>
<dbReference type="Pfam" id="PF18939">
    <property type="entry name" value="DUF5686"/>
    <property type="match status" value="1"/>
</dbReference>
<gene>
    <name evidence="2" type="ORF">ESU54_02000</name>
</gene>
<dbReference type="InterPro" id="IPR043741">
    <property type="entry name" value="DUF5686"/>
</dbReference>
<proteinExistence type="predicted"/>
<keyword evidence="3" id="KW-1185">Reference proteome</keyword>
<dbReference type="OrthoDB" id="604691at2"/>
<feature type="signal peptide" evidence="1">
    <location>
        <begin position="1"/>
        <end position="18"/>
    </location>
</feature>
<dbReference type="RefSeq" id="WP_111842790.1">
    <property type="nucleotide sequence ID" value="NZ_UEGI01000001.1"/>
</dbReference>
<evidence type="ECO:0000313" key="2">
    <source>
        <dbReference type="EMBL" id="TXD74987.1"/>
    </source>
</evidence>
<name>A0A5C6Z4G4_9FLAO</name>
<evidence type="ECO:0000313" key="3">
    <source>
        <dbReference type="Proteomes" id="UP000321497"/>
    </source>
</evidence>
<dbReference type="EMBL" id="VORT01000001">
    <property type="protein sequence ID" value="TXD74987.1"/>
    <property type="molecule type" value="Genomic_DNA"/>
</dbReference>
<keyword evidence="1" id="KW-0732">Signal</keyword>
<evidence type="ECO:0000256" key="1">
    <source>
        <dbReference type="SAM" id="SignalP"/>
    </source>
</evidence>
<sequence length="427" mass="48869">MRKILFLFSFLIGLSAFAQETNETKNDTVSGVKETVSEISEKKGHPFTTGYFPVGFFDIDLKTLFKYNAHEGFRLGVGGVTNKKLFENYKLGGYIAYGFKDETFKYSLGGSALVNKEKKAWVSLYYTDDIKEIGTYDFLTDARFYSLFEPRLLNITQFYKYTQWQVNIQSELSPKILTELRVQHTDVGNFENYYFIKDGKGYNEYKLAEAILSFRVKLQTDSIVNDDGIKVATDVLPKVSAQITKAFKGIADSDFNYAKFGLKLDYEIARKNISSTSFLLQGELATGDVPLTHLFHAFPNQPTKENISKRFSVAGVQSFETMYFGEFYSDKLAMLQMKHTFRRFKLGENWKPEVVVISRHAIGDISDSGRHFGIPFNNLDHPYNEAGLELNKIALGFGLSFAYRYGYYNLPSFEDNVSFKFTFNLKI</sequence>
<feature type="chain" id="PRO_5022668690" description="BamA/TamA family outer membrane protein" evidence="1">
    <location>
        <begin position="19"/>
        <end position="427"/>
    </location>
</feature>
<accession>A0A5C6Z4G4</accession>
<protein>
    <recommendedName>
        <fullName evidence="4">BamA/TamA family outer membrane protein</fullName>
    </recommendedName>
</protein>
<dbReference type="Proteomes" id="UP000321497">
    <property type="component" value="Unassembled WGS sequence"/>
</dbReference>
<dbReference type="AlphaFoldDB" id="A0A5C6Z4G4"/>